<dbReference type="EC" id="5.6.2.1" evidence="3"/>
<dbReference type="OrthoDB" id="9778962at2"/>
<protein>
    <recommendedName>
        <fullName evidence="3">DNA topoisomerase</fullName>
        <ecNumber evidence="3">5.6.2.1</ecNumber>
    </recommendedName>
</protein>
<dbReference type="InterPro" id="IPR001631">
    <property type="entry name" value="TopoI"/>
</dbReference>
<feature type="domain" description="DNA topoisomerase I catalytic core eukaryotic-type" evidence="7">
    <location>
        <begin position="106"/>
        <end position="324"/>
    </location>
</feature>
<evidence type="ECO:0000256" key="3">
    <source>
        <dbReference type="ARBA" id="ARBA00012891"/>
    </source>
</evidence>
<keyword evidence="10" id="KW-1185">Reference proteome</keyword>
<dbReference type="Proteomes" id="UP000184339">
    <property type="component" value="Unassembled WGS sequence"/>
</dbReference>
<evidence type="ECO:0000259" key="8">
    <source>
        <dbReference type="Pfam" id="PF21338"/>
    </source>
</evidence>
<dbReference type="Pfam" id="PF21338">
    <property type="entry name" value="Top1B_N_bact"/>
    <property type="match status" value="1"/>
</dbReference>
<dbReference type="RefSeq" id="WP_072784427.1">
    <property type="nucleotide sequence ID" value="NZ_FRCX01000004.1"/>
</dbReference>
<feature type="domain" description="DNA topoisomerase IB N-terminal" evidence="8">
    <location>
        <begin position="46"/>
        <end position="94"/>
    </location>
</feature>
<evidence type="ECO:0000259" key="7">
    <source>
        <dbReference type="Pfam" id="PF01028"/>
    </source>
</evidence>
<dbReference type="SUPFAM" id="SSF56349">
    <property type="entry name" value="DNA breaking-rejoining enzymes"/>
    <property type="match status" value="1"/>
</dbReference>
<dbReference type="InterPro" id="IPR011010">
    <property type="entry name" value="DNA_brk_join_enz"/>
</dbReference>
<dbReference type="GO" id="GO:0003677">
    <property type="term" value="F:DNA binding"/>
    <property type="evidence" value="ECO:0007669"/>
    <property type="project" value="UniProtKB-KW"/>
</dbReference>
<dbReference type="InterPro" id="IPR013500">
    <property type="entry name" value="TopoI_cat_euk"/>
</dbReference>
<comment type="catalytic activity">
    <reaction evidence="1">
        <text>ATP-independent breakage of single-stranded DNA, followed by passage and rejoining.</text>
        <dbReference type="EC" id="5.6.2.1"/>
    </reaction>
</comment>
<dbReference type="InterPro" id="IPR035447">
    <property type="entry name" value="DNA_topo_I_N_sf"/>
</dbReference>
<keyword evidence="5" id="KW-0238">DNA-binding</keyword>
<dbReference type="GO" id="GO:0003917">
    <property type="term" value="F:DNA topoisomerase type I (single strand cut, ATP-independent) activity"/>
    <property type="evidence" value="ECO:0007669"/>
    <property type="project" value="UniProtKB-EC"/>
</dbReference>
<dbReference type="EMBL" id="FRCX01000004">
    <property type="protein sequence ID" value="SHN12080.1"/>
    <property type="molecule type" value="Genomic_DNA"/>
</dbReference>
<gene>
    <name evidence="9" type="ORF">SAMN05192549_104444</name>
</gene>
<evidence type="ECO:0000313" key="9">
    <source>
        <dbReference type="EMBL" id="SHN12080.1"/>
    </source>
</evidence>
<keyword evidence="4" id="KW-0799">Topoisomerase</keyword>
<dbReference type="SUPFAM" id="SSF55869">
    <property type="entry name" value="DNA topoisomerase I domain"/>
    <property type="match status" value="1"/>
</dbReference>
<organism evidence="9 10">
    <name type="scientific">Duganella sacchari</name>
    <dbReference type="NCBI Taxonomy" id="551987"/>
    <lineage>
        <taxon>Bacteria</taxon>
        <taxon>Pseudomonadati</taxon>
        <taxon>Pseudomonadota</taxon>
        <taxon>Betaproteobacteria</taxon>
        <taxon>Burkholderiales</taxon>
        <taxon>Oxalobacteraceae</taxon>
        <taxon>Telluria group</taxon>
        <taxon>Duganella</taxon>
    </lineage>
</organism>
<evidence type="ECO:0000256" key="4">
    <source>
        <dbReference type="ARBA" id="ARBA00023029"/>
    </source>
</evidence>
<dbReference type="Gene3D" id="1.10.132.120">
    <property type="match status" value="1"/>
</dbReference>
<accession>A0A1M7P5Z1</accession>
<evidence type="ECO:0000256" key="6">
    <source>
        <dbReference type="ARBA" id="ARBA00023235"/>
    </source>
</evidence>
<proteinExistence type="inferred from homology"/>
<evidence type="ECO:0000313" key="10">
    <source>
        <dbReference type="Proteomes" id="UP000184339"/>
    </source>
</evidence>
<dbReference type="Pfam" id="PF01028">
    <property type="entry name" value="Topoisom_I"/>
    <property type="match status" value="1"/>
</dbReference>
<evidence type="ECO:0000256" key="2">
    <source>
        <dbReference type="ARBA" id="ARBA00006645"/>
    </source>
</evidence>
<dbReference type="STRING" id="551987.SAMN05192549_104444"/>
<keyword evidence="6 9" id="KW-0413">Isomerase</keyword>
<dbReference type="PRINTS" id="PR00416">
    <property type="entry name" value="EUTPISMRASEI"/>
</dbReference>
<comment type="similarity">
    <text evidence="2">Belongs to the type IB topoisomerase family.</text>
</comment>
<dbReference type="GO" id="GO:0006265">
    <property type="term" value="P:DNA topological change"/>
    <property type="evidence" value="ECO:0007669"/>
    <property type="project" value="InterPro"/>
</dbReference>
<dbReference type="AlphaFoldDB" id="A0A1M7P5Z1"/>
<dbReference type="Gene3D" id="3.30.66.10">
    <property type="entry name" value="DNA topoisomerase I domain"/>
    <property type="match status" value="1"/>
</dbReference>
<sequence length="368" mass="41457">MKRDPHAAIAAACPSPTPAPIAAKLAGLRYVHDDQPGIARRLHGKHFRYLDADGKVVTDDDTLARIKSLVIPPAWTDVWICKHPLGHLQATGRDARGRKQYRYHPRWREHRDDAKYGRMLSFGKALPSIRSAVDGALRQPGLPREKVLATIVYLLEATLMRIGNEEYARENKSFGLTTLRDRHVRLDGGKVQFRFRGKSGVHHAVEVHDRRLAGIIRRVRDLPGQELFQYEDDEGNPHAIDSADVNAFLQTVTGADYTAKDFRTWAGTVLAAVALQEYEKYDSEVQAKKNVVQAIESVAKRLGNTPTICRKCYVHPAVIESYLDGTMRETLSRRAQQQLKDDLHALRPEEAAVLALLQHRLQTPAERP</sequence>
<dbReference type="InterPro" id="IPR049331">
    <property type="entry name" value="Top1B_N_bact"/>
</dbReference>
<evidence type="ECO:0000256" key="5">
    <source>
        <dbReference type="ARBA" id="ARBA00023125"/>
    </source>
</evidence>
<dbReference type="InterPro" id="IPR014711">
    <property type="entry name" value="TopoI_cat_a-hlx-sub_euk"/>
</dbReference>
<name>A0A1M7P5Z1_9BURK</name>
<dbReference type="Gene3D" id="3.90.15.10">
    <property type="entry name" value="Topoisomerase I, Chain A, domain 3"/>
    <property type="match status" value="1"/>
</dbReference>
<evidence type="ECO:0000256" key="1">
    <source>
        <dbReference type="ARBA" id="ARBA00000213"/>
    </source>
</evidence>
<dbReference type="PROSITE" id="PS52038">
    <property type="entry name" value="TOPO_IB_2"/>
    <property type="match status" value="1"/>
</dbReference>
<reference evidence="10" key="1">
    <citation type="submission" date="2016-11" db="EMBL/GenBank/DDBJ databases">
        <authorList>
            <person name="Varghese N."/>
            <person name="Submissions S."/>
        </authorList>
    </citation>
    <scope>NUCLEOTIDE SEQUENCE [LARGE SCALE GENOMIC DNA]</scope>
    <source>
        <strain evidence="10">Sac-22</strain>
    </source>
</reference>